<keyword evidence="1" id="KW-1133">Transmembrane helix</keyword>
<feature type="transmembrane region" description="Helical" evidence="1">
    <location>
        <begin position="71"/>
        <end position="91"/>
    </location>
</feature>
<dbReference type="EMBL" id="MT153418">
    <property type="protein sequence ID" value="QMP82201.1"/>
    <property type="molecule type" value="Viral_cRNA"/>
</dbReference>
<feature type="transmembrane region" description="Helical" evidence="1">
    <location>
        <begin position="505"/>
        <end position="525"/>
    </location>
</feature>
<protein>
    <submittedName>
        <fullName evidence="2">Glycoprotein</fullName>
    </submittedName>
</protein>
<evidence type="ECO:0000313" key="2">
    <source>
        <dbReference type="EMBL" id="QMP82201.1"/>
    </source>
</evidence>
<sequence length="527" mass="56775">MLLKPLTLGLPPCNGSLHLTRVPSVPGGVALRQGSVLSIMKPGDLIGTEGTHFMMTADCVSIVRVQHSVPLSLILGLATVGLLGLGLLFLTRLRFLLKPLRVSGYPFVIGSLGVRMNTPNGLKTIPMRTLLLAFFWLAPLLDACVQTSLVSNTLSASLATSDSVCFRSGHITMTSLTASYPLAFMYETSSWKLDKSFSWGCGGGSCPYVENCETMDLKMSSTLHPHDGMIEKYHCRSYPKSCAFSRGCWWGSTKITWSGTRTRVFGLLPGTLKHTMVSTAISCNTSVNETPMAAPPSGYLVLSHKPYFCPTVSAIGKPTKGLIGDLQIRQSATFDWAAIRCSEGWFSSHECSVTHPPALDSECVELPGIYDGKMVHFREGRIEIILSDPVRVSFACNDTISQERSSCHSISIEIEGYRESGVGISIVGRASSSVVGDSVILPLNCSSDIQINLPCDGELHYFTMSEPVTCTGIKDHSARLGMAEVVTRTIGNSFPALLTNNETGILQGLGVTGCLLLALIVVLVLRK</sequence>
<reference evidence="2" key="1">
    <citation type="journal article" date="2019" name="PLoS Pathog.">
        <title>Re-assessing the diversity of negative strand RNA viruses in insects.</title>
        <authorList>
            <person name="Kafer S."/>
            <person name="Paraskevopoulou S."/>
            <person name="Zirkel F."/>
            <person name="Wieseke N."/>
            <person name="Donath A."/>
            <person name="Petersen M."/>
            <person name="Jones T.C."/>
            <person name="Liu S."/>
            <person name="Zhou X."/>
            <person name="Middendorf M."/>
            <person name="Junglen S."/>
            <person name="Misof B."/>
            <person name="Drosten C."/>
        </authorList>
    </citation>
    <scope>NUCLEOTIDE SEQUENCE</scope>
    <source>
        <strain evidence="2">OKIAV282</strain>
    </source>
</reference>
<keyword evidence="1" id="KW-0812">Transmembrane</keyword>
<keyword evidence="1" id="KW-0472">Membrane</keyword>
<evidence type="ECO:0000256" key="1">
    <source>
        <dbReference type="SAM" id="Phobius"/>
    </source>
</evidence>
<organism evidence="2">
    <name type="scientific">Hymenopteran phenui-related virus OKIAV282</name>
    <dbReference type="NCBI Taxonomy" id="2746253"/>
    <lineage>
        <taxon>Viruses</taxon>
        <taxon>Riboviria</taxon>
        <taxon>Orthornavirae</taxon>
        <taxon>Negarnaviricota</taxon>
        <taxon>Polyploviricotina</taxon>
        <taxon>Bunyaviricetes</taxon>
        <taxon>Hareavirales</taxon>
        <taxon>Phenuiviridae</taxon>
    </lineage>
</organism>
<proteinExistence type="predicted"/>
<name>A0A7D7F307_9VIRU</name>
<accession>A0A7D7F307</accession>
<reference evidence="2" key="2">
    <citation type="submission" date="2020-03" db="EMBL/GenBank/DDBJ databases">
        <authorList>
            <person name="Kafer S."/>
            <person name="Paraskevopoulou S."/>
            <person name="Zirkel F."/>
            <person name="Wieseke N."/>
            <person name="Donath A."/>
            <person name="Petersen M."/>
            <person name="Jones T.C."/>
            <person name="Liu S."/>
            <person name="Zhou X."/>
            <person name="Middendorf M."/>
            <person name="Junglen S."/>
            <person name="Misof B."/>
            <person name="Drosten C."/>
        </authorList>
    </citation>
    <scope>NUCLEOTIDE SEQUENCE</scope>
    <source>
        <strain evidence="2">OKIAV282</strain>
    </source>
</reference>